<dbReference type="GO" id="GO:0004553">
    <property type="term" value="F:hydrolase activity, hydrolyzing O-glycosyl compounds"/>
    <property type="evidence" value="ECO:0007669"/>
    <property type="project" value="InterPro"/>
</dbReference>
<dbReference type="InterPro" id="IPR017853">
    <property type="entry name" value="GH"/>
</dbReference>
<keyword evidence="1 3" id="KW-0378">Hydrolase</keyword>
<proteinExistence type="inferred from homology"/>
<keyword evidence="2 3" id="KW-0326">Glycosidase</keyword>
<evidence type="ECO:0000256" key="4">
    <source>
        <dbReference type="RuleBase" id="RU004453"/>
    </source>
</evidence>
<dbReference type="SUPFAM" id="SSF56436">
    <property type="entry name" value="C-type lectin-like"/>
    <property type="match status" value="1"/>
</dbReference>
<dbReference type="InterPro" id="IPR037015">
    <property type="entry name" value="APT_N_sf"/>
</dbReference>
<dbReference type="InterPro" id="IPR001223">
    <property type="entry name" value="Glyco_hydro18_cat"/>
</dbReference>
<protein>
    <recommendedName>
        <fullName evidence="6">GH18 domain-containing protein</fullName>
    </recommendedName>
</protein>
<reference evidence="7 8" key="1">
    <citation type="submission" date="2017-04" db="EMBL/GenBank/DDBJ databases">
        <title>Draft genome sequence of Zooshikella ganghwensis VG4 isolated from Red Sea sediments.</title>
        <authorList>
            <person name="Rehman Z."/>
            <person name="Alam I."/>
            <person name="Kamau A."/>
            <person name="Bajic V."/>
            <person name="Leiknes T."/>
        </authorList>
    </citation>
    <scope>NUCLEOTIDE SEQUENCE [LARGE SCALE GENOMIC DNA]</scope>
    <source>
        <strain evidence="7 8">VG4</strain>
    </source>
</reference>
<dbReference type="Proteomes" id="UP000257039">
    <property type="component" value="Unassembled WGS sequence"/>
</dbReference>
<feature type="domain" description="GH18" evidence="6">
    <location>
        <begin position="105"/>
        <end position="359"/>
    </location>
</feature>
<keyword evidence="5" id="KW-0732">Signal</keyword>
<dbReference type="AlphaFoldDB" id="A0A4V1IP83"/>
<dbReference type="PROSITE" id="PS01095">
    <property type="entry name" value="GH18_1"/>
    <property type="match status" value="1"/>
</dbReference>
<dbReference type="Pfam" id="PF00704">
    <property type="entry name" value="Glyco_hydro_18"/>
    <property type="match status" value="1"/>
</dbReference>
<dbReference type="PROSITE" id="PS51910">
    <property type="entry name" value="GH18_2"/>
    <property type="match status" value="1"/>
</dbReference>
<dbReference type="InterPro" id="IPR001579">
    <property type="entry name" value="Glyco_hydro_18_chit_AS"/>
</dbReference>
<accession>A0A4V1IP83</accession>
<dbReference type="EMBL" id="NDXW01000001">
    <property type="protein sequence ID" value="RDH46331.1"/>
    <property type="molecule type" value="Genomic_DNA"/>
</dbReference>
<dbReference type="Gene3D" id="3.10.40.10">
    <property type="entry name" value="Aerolysin/Pertussis toxin (APT), N-terminal domain"/>
    <property type="match status" value="1"/>
</dbReference>
<name>A0A4V1IP83_9GAMM</name>
<evidence type="ECO:0000256" key="1">
    <source>
        <dbReference type="ARBA" id="ARBA00022801"/>
    </source>
</evidence>
<dbReference type="Gene3D" id="3.20.20.80">
    <property type="entry name" value="Glycosidases"/>
    <property type="match status" value="1"/>
</dbReference>
<comment type="similarity">
    <text evidence="4">Belongs to the glycosyl hydrolase 18 family.</text>
</comment>
<keyword evidence="8" id="KW-1185">Reference proteome</keyword>
<organism evidence="7 8">
    <name type="scientific">Zooshikella ganghwensis</name>
    <dbReference type="NCBI Taxonomy" id="202772"/>
    <lineage>
        <taxon>Bacteria</taxon>
        <taxon>Pseudomonadati</taxon>
        <taxon>Pseudomonadota</taxon>
        <taxon>Gammaproteobacteria</taxon>
        <taxon>Oceanospirillales</taxon>
        <taxon>Zooshikellaceae</taxon>
        <taxon>Zooshikella</taxon>
    </lineage>
</organism>
<evidence type="ECO:0000313" key="8">
    <source>
        <dbReference type="Proteomes" id="UP000257039"/>
    </source>
</evidence>
<feature type="chain" id="PRO_5020543002" description="GH18 domain-containing protein" evidence="5">
    <location>
        <begin position="21"/>
        <end position="365"/>
    </location>
</feature>
<gene>
    <name evidence="7" type="ORF">B9G39_24365</name>
</gene>
<dbReference type="InterPro" id="IPR016187">
    <property type="entry name" value="CTDL_fold"/>
</dbReference>
<sequence length="365" mass="41352">MIKKIIPLTYLLTYASLSMASDIIRIDKQSCPDDYVYVSLRDVEAERNKYCLLLNDWDIARINNKASLSGPGYGCKVIKHDTRHLGTSLCKLIDQEEPQPPKKDMLKVAYIEVNDNPIRDAGCFITENGKPLFDIAVIFAANINYDGEKAILHFNPQVNDLLENNIHQVRELQAKGIKVVLDVLGNHQNAGWSCFANIQQARAFAEVLKNAVDKYELDGIDIDDEYSKCNQEYEDSLIKVTSALREIMPNKIISKALFHDQRYFETEWQHKKLHEQLSYGWEMSYWAASCNRVATYLNAGMSKEKLGIGVSTVITPPSTAKAISTCLKSQQLGGGMMVFNVNKHSESFLQSIWPDVKADQRCFNE</sequence>
<evidence type="ECO:0000256" key="5">
    <source>
        <dbReference type="SAM" id="SignalP"/>
    </source>
</evidence>
<evidence type="ECO:0000313" key="7">
    <source>
        <dbReference type="EMBL" id="RDH46331.1"/>
    </source>
</evidence>
<feature type="signal peptide" evidence="5">
    <location>
        <begin position="1"/>
        <end position="20"/>
    </location>
</feature>
<evidence type="ECO:0000259" key="6">
    <source>
        <dbReference type="PROSITE" id="PS51910"/>
    </source>
</evidence>
<dbReference type="SUPFAM" id="SSF51445">
    <property type="entry name" value="(Trans)glycosidases"/>
    <property type="match status" value="1"/>
</dbReference>
<dbReference type="RefSeq" id="WP_094789107.1">
    <property type="nucleotide sequence ID" value="NZ_NDXW01000001.1"/>
</dbReference>
<dbReference type="GO" id="GO:0005975">
    <property type="term" value="P:carbohydrate metabolic process"/>
    <property type="evidence" value="ECO:0007669"/>
    <property type="project" value="InterPro"/>
</dbReference>
<evidence type="ECO:0000256" key="3">
    <source>
        <dbReference type="RuleBase" id="RU000489"/>
    </source>
</evidence>
<evidence type="ECO:0000256" key="2">
    <source>
        <dbReference type="ARBA" id="ARBA00023295"/>
    </source>
</evidence>
<comment type="caution">
    <text evidence="7">The sequence shown here is derived from an EMBL/GenBank/DDBJ whole genome shotgun (WGS) entry which is preliminary data.</text>
</comment>